<dbReference type="RefSeq" id="WP_182965706.1">
    <property type="nucleotide sequence ID" value="NZ_BAABGC010000076.1"/>
</dbReference>
<comment type="caution">
    <text evidence="2">The sequence shown here is derived from an EMBL/GenBank/DDBJ whole genome shotgun (WGS) entry which is preliminary data.</text>
</comment>
<dbReference type="PANTHER" id="PTHR41878:SF1">
    <property type="entry name" value="TNPR PROTEIN"/>
    <property type="match status" value="1"/>
</dbReference>
<keyword evidence="3" id="KW-1185">Reference proteome</keyword>
<evidence type="ECO:0000313" key="2">
    <source>
        <dbReference type="EMBL" id="MBB2179056.1"/>
    </source>
</evidence>
<name>A0A7W4JD52_9PROT</name>
<dbReference type="EMBL" id="JABEQL010000008">
    <property type="protein sequence ID" value="MBB2179056.1"/>
    <property type="molecule type" value="Genomic_DNA"/>
</dbReference>
<gene>
    <name evidence="2" type="ORF">HLH29_07700</name>
</gene>
<dbReference type="Pfam" id="PF07929">
    <property type="entry name" value="PRiA4_ORF3"/>
    <property type="match status" value="1"/>
</dbReference>
<evidence type="ECO:0000313" key="3">
    <source>
        <dbReference type="Proteomes" id="UP000525623"/>
    </source>
</evidence>
<feature type="domain" description="Plasmid pRiA4b Orf3-like" evidence="1">
    <location>
        <begin position="1"/>
        <end position="131"/>
    </location>
</feature>
<proteinExistence type="predicted"/>
<dbReference type="InterPro" id="IPR024047">
    <property type="entry name" value="MM3350-like_sf"/>
</dbReference>
<dbReference type="InterPro" id="IPR012912">
    <property type="entry name" value="Plasmid_pRiA4b_Orf3-like"/>
</dbReference>
<dbReference type="SUPFAM" id="SSF159941">
    <property type="entry name" value="MM3350-like"/>
    <property type="match status" value="1"/>
</dbReference>
<dbReference type="AlphaFoldDB" id="A0A7W4JD52"/>
<dbReference type="Gene3D" id="3.10.290.30">
    <property type="entry name" value="MM3350-like"/>
    <property type="match status" value="1"/>
</dbReference>
<protein>
    <submittedName>
        <fullName evidence="2">Plasmid pRiA4b ORF-3 family protein</fullName>
    </submittedName>
</protein>
<reference evidence="2 3" key="1">
    <citation type="submission" date="2020-04" db="EMBL/GenBank/DDBJ databases">
        <title>Description of novel Gluconacetobacter.</title>
        <authorList>
            <person name="Sombolestani A."/>
        </authorList>
    </citation>
    <scope>NUCLEOTIDE SEQUENCE [LARGE SCALE GENOMIC DNA]</scope>
    <source>
        <strain evidence="2 3">LMG 27725</strain>
    </source>
</reference>
<organism evidence="2 3">
    <name type="scientific">Gluconacetobacter tumulicola</name>
    <dbReference type="NCBI Taxonomy" id="1017177"/>
    <lineage>
        <taxon>Bacteria</taxon>
        <taxon>Pseudomonadati</taxon>
        <taxon>Pseudomonadota</taxon>
        <taxon>Alphaproteobacteria</taxon>
        <taxon>Acetobacterales</taxon>
        <taxon>Acetobacteraceae</taxon>
        <taxon>Gluconacetobacter</taxon>
    </lineage>
</organism>
<dbReference type="Proteomes" id="UP000525623">
    <property type="component" value="Unassembled WGS sequence"/>
</dbReference>
<evidence type="ECO:0000259" key="1">
    <source>
        <dbReference type="Pfam" id="PF07929"/>
    </source>
</evidence>
<sequence>MGWFGCHLWAFALGEQSYGPPNLDDWREPPRRDATKTRLRNLLRKKTGIELVYKYDFGDGWRHRLVLNDIRQAEIGESYPRYIAGENAGPPEDCGGIPGFYHLLEARNDPKHPNHAEAREFLKEWDPEDIDELPIRIALSRIANRRNAARKRLSKVTAKKN</sequence>
<accession>A0A7W4JD52</accession>
<dbReference type="PANTHER" id="PTHR41878">
    <property type="entry name" value="LEXA REPRESSOR-RELATED"/>
    <property type="match status" value="1"/>
</dbReference>